<sequence length="109" mass="12205">MERYIPTLILIGTAIVFHGILWARNAAFLWSRRRTILAVMLIAEVWQLVTDPIGAIWGAWRINEAQVLGIWLYGVGITPIDNLLGIALVSSAAACAVLVFGYSPRRWVW</sequence>
<dbReference type="Proteomes" id="UP000050509">
    <property type="component" value="Unassembled WGS sequence"/>
</dbReference>
<accession>A0A0N8PR85</accession>
<name>A0A0N8PR85_9CHLR</name>
<proteinExistence type="predicted"/>
<reference evidence="2 3" key="1">
    <citation type="submission" date="2015-09" db="EMBL/GenBank/DDBJ databases">
        <title>Draft genome sequence of Kouleothrix aurantiaca JCM 19913.</title>
        <authorList>
            <person name="Hemp J."/>
        </authorList>
    </citation>
    <scope>NUCLEOTIDE SEQUENCE [LARGE SCALE GENOMIC DNA]</scope>
    <source>
        <strain evidence="2 3">COM-B</strain>
    </source>
</reference>
<keyword evidence="1" id="KW-1133">Transmembrane helix</keyword>
<feature type="transmembrane region" description="Helical" evidence="1">
    <location>
        <begin position="80"/>
        <end position="102"/>
    </location>
</feature>
<dbReference type="EMBL" id="LJCR01002112">
    <property type="protein sequence ID" value="KPV49221.1"/>
    <property type="molecule type" value="Genomic_DNA"/>
</dbReference>
<keyword evidence="1" id="KW-0812">Transmembrane</keyword>
<evidence type="ECO:0000313" key="3">
    <source>
        <dbReference type="Proteomes" id="UP000050509"/>
    </source>
</evidence>
<feature type="transmembrane region" description="Helical" evidence="1">
    <location>
        <begin position="6"/>
        <end position="23"/>
    </location>
</feature>
<feature type="transmembrane region" description="Helical" evidence="1">
    <location>
        <begin position="35"/>
        <end position="60"/>
    </location>
</feature>
<organism evidence="2 3">
    <name type="scientific">Kouleothrix aurantiaca</name>
    <dbReference type="NCBI Taxonomy" id="186479"/>
    <lineage>
        <taxon>Bacteria</taxon>
        <taxon>Bacillati</taxon>
        <taxon>Chloroflexota</taxon>
        <taxon>Chloroflexia</taxon>
        <taxon>Chloroflexales</taxon>
        <taxon>Roseiflexineae</taxon>
        <taxon>Roseiflexaceae</taxon>
        <taxon>Kouleothrix</taxon>
    </lineage>
</organism>
<keyword evidence="3" id="KW-1185">Reference proteome</keyword>
<dbReference type="AlphaFoldDB" id="A0A0N8PR85"/>
<gene>
    <name evidence="2" type="ORF">SE17_33845</name>
</gene>
<comment type="caution">
    <text evidence="2">The sequence shown here is derived from an EMBL/GenBank/DDBJ whole genome shotgun (WGS) entry which is preliminary data.</text>
</comment>
<keyword evidence="1" id="KW-0472">Membrane</keyword>
<evidence type="ECO:0000256" key="1">
    <source>
        <dbReference type="SAM" id="Phobius"/>
    </source>
</evidence>
<evidence type="ECO:0000313" key="2">
    <source>
        <dbReference type="EMBL" id="KPV49221.1"/>
    </source>
</evidence>
<protein>
    <submittedName>
        <fullName evidence="2">Uncharacterized protein</fullName>
    </submittedName>
</protein>